<comment type="caution">
    <text evidence="2">The sequence shown here is derived from an EMBL/GenBank/DDBJ whole genome shotgun (WGS) entry which is preliminary data.</text>
</comment>
<dbReference type="PANTHER" id="PTHR37829">
    <property type="entry name" value="PHAGE-LIKE ELEMENT PBSX PROTEIN XKDT"/>
    <property type="match status" value="1"/>
</dbReference>
<evidence type="ECO:0000259" key="1">
    <source>
        <dbReference type="Pfam" id="PF04865"/>
    </source>
</evidence>
<evidence type="ECO:0000313" key="2">
    <source>
        <dbReference type="EMBL" id="RIY41939.1"/>
    </source>
</evidence>
<dbReference type="OrthoDB" id="5465441at2"/>
<dbReference type="EMBL" id="NQYH01000001">
    <property type="protein sequence ID" value="RIY41939.1"/>
    <property type="molecule type" value="Genomic_DNA"/>
</dbReference>
<protein>
    <recommendedName>
        <fullName evidence="1">Baseplate protein J-like barrel domain-containing protein</fullName>
    </recommendedName>
</protein>
<dbReference type="InterPro" id="IPR006949">
    <property type="entry name" value="Barrel_Baseplate_J-like"/>
</dbReference>
<dbReference type="Proteomes" id="UP000266206">
    <property type="component" value="Unassembled WGS sequence"/>
</dbReference>
<dbReference type="AlphaFoldDB" id="A0A3A1YXB6"/>
<name>A0A3A1YXB6_9BURK</name>
<evidence type="ECO:0000313" key="3">
    <source>
        <dbReference type="Proteomes" id="UP000266206"/>
    </source>
</evidence>
<dbReference type="RefSeq" id="WP_119515166.1">
    <property type="nucleotide sequence ID" value="NZ_NQYH01000001.1"/>
</dbReference>
<sequence>MAELTPNGYKLKNQNDWFEQERNMYLSIDTDWILDPSTPDGLKIAHDAEIFSALDETIYRAWASKDPAKAVGIDLDAISSITGTFRKPGTPSNVDVTFTGVPGSTIFAESILESADTGQRWVVDQTFTVGPSGTVVVPVRSEQTGPVQAEPGTITRMITTIAGVSAVTNANPATPGTDKESDSSFRIRRRLEVGRPGNNQVDSLYGLLSGTEGVRRVKVYENPTGSADVDVDLNPHGLPAHSITILVDGGIVDEIAMAIYLKKNPGVLLNGDGTEVQEWVTSPTIATHQQLITFGRPLYVDIDVVVDIKDDGTLPDDLEQQVKDAIISFAAGESPSGTDGFKTTGFDIGESVPISTMYTPINQIIGRYGNSYVTSLTLDGVSANKTIAYNELSRWLDSNITVTTS</sequence>
<reference evidence="2 3" key="1">
    <citation type="submission" date="2017-08" db="EMBL/GenBank/DDBJ databases">
        <title>Pusillimonas indicus sp. nov., a member of the family Alcaligenaceae isolated from surface seawater.</title>
        <authorList>
            <person name="Li J."/>
        </authorList>
    </citation>
    <scope>NUCLEOTIDE SEQUENCE [LARGE SCALE GENOMIC DNA]</scope>
    <source>
        <strain evidence="2 3">L52-1-41</strain>
    </source>
</reference>
<organism evidence="2 3">
    <name type="scientific">Neopusillimonas maritima</name>
    <dbReference type="NCBI Taxonomy" id="2026239"/>
    <lineage>
        <taxon>Bacteria</taxon>
        <taxon>Pseudomonadati</taxon>
        <taxon>Pseudomonadota</taxon>
        <taxon>Betaproteobacteria</taxon>
        <taxon>Burkholderiales</taxon>
        <taxon>Alcaligenaceae</taxon>
        <taxon>Neopusillimonas</taxon>
    </lineage>
</organism>
<dbReference type="Pfam" id="PF04865">
    <property type="entry name" value="Baseplate_J"/>
    <property type="match status" value="1"/>
</dbReference>
<accession>A0A3A1YXB6</accession>
<proteinExistence type="predicted"/>
<gene>
    <name evidence="2" type="ORF">CJP73_00385</name>
</gene>
<dbReference type="InterPro" id="IPR052399">
    <property type="entry name" value="Phage_Baseplate_Assmbl_Protein"/>
</dbReference>
<dbReference type="PANTHER" id="PTHR37829:SF3">
    <property type="entry name" value="PROTEIN JAYE-RELATED"/>
    <property type="match status" value="1"/>
</dbReference>
<feature type="domain" description="Baseplate protein J-like barrel" evidence="1">
    <location>
        <begin position="96"/>
        <end position="176"/>
    </location>
</feature>